<proteinExistence type="predicted"/>
<evidence type="ECO:0000313" key="2">
    <source>
        <dbReference type="EMBL" id="WMT83285.1"/>
    </source>
</evidence>
<keyword evidence="1" id="KW-1133">Transmembrane helix</keyword>
<dbReference type="Proteomes" id="UP001235030">
    <property type="component" value="Chromosome"/>
</dbReference>
<protein>
    <submittedName>
        <fullName evidence="2">Uncharacterized protein</fullName>
    </submittedName>
</protein>
<evidence type="ECO:0000313" key="3">
    <source>
        <dbReference type="Proteomes" id="UP001235030"/>
    </source>
</evidence>
<accession>A0ABY9Q5L7</accession>
<organism evidence="2 3">
    <name type="scientific">Terrisporobacter mayombei</name>
    <dbReference type="NCBI Taxonomy" id="1541"/>
    <lineage>
        <taxon>Bacteria</taxon>
        <taxon>Bacillati</taxon>
        <taxon>Bacillota</taxon>
        <taxon>Clostridia</taxon>
        <taxon>Peptostreptococcales</taxon>
        <taxon>Peptostreptococcaceae</taxon>
        <taxon>Terrisporobacter</taxon>
    </lineage>
</organism>
<evidence type="ECO:0000256" key="1">
    <source>
        <dbReference type="SAM" id="Phobius"/>
    </source>
</evidence>
<dbReference type="RefSeq" id="WP_228106152.1">
    <property type="nucleotide sequence ID" value="NZ_CP101637.1"/>
</dbReference>
<name>A0ABY9Q5L7_9FIRM</name>
<sequence length="407" mass="46740">MNKKISKIFLIIVSLAMILIIFSLSFITKDKIDIEDVSGDRSALGDMNIVYQKRKGMYETDNIIISKDKEKVEKNVKEGITSFTISKENIGNRELLQMSNDKSNICETDDEITNVSLLNTYSPYSGDEMTVYIDKKDKKSSKIKNYEIIIDDTINVNGDSVYKALPMRDNDNIYLAIISSVYDDSDQDENKSQDSEHDVYKQTYLSLFKLNLSSQQSKCILTKSYDPNEMYTNGDVGFVKDNVAYFVTHVKDEVSKEINTCLFGFNIITKEINIINLGVENQNITNYSIDGNEVLLSCDVDPISKRVKTLAVDLDNKKIISTNEIDAKSKDDYNRYILEMRRYNDKTYLIMCDYKEDDYVDGGNGSPDMDYYIYVINEKNNEILYTGKIKEKIMYNIAFGIVKDEEL</sequence>
<feature type="transmembrane region" description="Helical" evidence="1">
    <location>
        <begin position="7"/>
        <end position="27"/>
    </location>
</feature>
<keyword evidence="3" id="KW-1185">Reference proteome</keyword>
<dbReference type="EMBL" id="CP101637">
    <property type="protein sequence ID" value="WMT83285.1"/>
    <property type="molecule type" value="Genomic_DNA"/>
</dbReference>
<reference evidence="2 3" key="1">
    <citation type="submission" date="2022-07" db="EMBL/GenBank/DDBJ databases">
        <title>Genome sequence of Terrisporobacter mayombei DSM6539.</title>
        <authorList>
            <person name="Boeer T."/>
            <person name="Bengelsdorf F.R."/>
            <person name="Daniel R."/>
            <person name="Poehlein A."/>
        </authorList>
    </citation>
    <scope>NUCLEOTIDE SEQUENCE [LARGE SCALE GENOMIC DNA]</scope>
    <source>
        <strain evidence="2 3">DSM 6539</strain>
    </source>
</reference>
<keyword evidence="1" id="KW-0472">Membrane</keyword>
<gene>
    <name evidence="2" type="ORF">TEMA_37960</name>
</gene>
<keyword evidence="1" id="KW-0812">Transmembrane</keyword>